<name>A0ABQ2F7U5_9MICO</name>
<feature type="region of interest" description="Disordered" evidence="1">
    <location>
        <begin position="247"/>
        <end position="370"/>
    </location>
</feature>
<sequence>MSDVDTDASSTTRIAVLIDCDNVSARHIGAVLEELASYGVPTVKRAYGDWTTTQLTSWKPELLRNAIQPIQQFAHTVGKNSTDSALIIDAMDLLWLGNVEAFAIVSSDSDFTRLATRLRESGKRVFGLGRRKTPESLRRAVDQFIFLEVLQDQDRRDEEQAAGAGEGSTVQDDSTSTEDGSASTAVNLQSALTKAVNATSGDDGWSRLSQVGQHLSRAHADFDPREFGHQKLGSLVDEQPYLETRAEGSGVQVRLRQKRTTRRTTKSAATKTKPAAEPATKAATKAEPTTKAATKTEPSAKAATKAATKAPPRKTTAKRTAKKATPRTQEPVPAPEDDPTPPPATGREEPRTGGATEPKSRRATRGPSAP</sequence>
<evidence type="ECO:0000313" key="3">
    <source>
        <dbReference type="EMBL" id="GGK69864.1"/>
    </source>
</evidence>
<dbReference type="Gene3D" id="3.40.50.1010">
    <property type="entry name" value="5'-nuclease"/>
    <property type="match status" value="1"/>
</dbReference>
<dbReference type="InterPro" id="IPR041966">
    <property type="entry name" value="LOTUS-like"/>
</dbReference>
<comment type="caution">
    <text evidence="3">The sequence shown here is derived from an EMBL/GenBank/DDBJ whole genome shotgun (WGS) entry which is preliminary data.</text>
</comment>
<evidence type="ECO:0000313" key="4">
    <source>
        <dbReference type="Proteomes" id="UP000662111"/>
    </source>
</evidence>
<keyword evidence="4" id="KW-1185">Reference proteome</keyword>
<dbReference type="Pfam" id="PF01936">
    <property type="entry name" value="NYN"/>
    <property type="match status" value="1"/>
</dbReference>
<dbReference type="PANTHER" id="PTHR35811">
    <property type="entry name" value="SLR1870 PROTEIN"/>
    <property type="match status" value="1"/>
</dbReference>
<protein>
    <recommendedName>
        <fullName evidence="2">HTH OST-type domain-containing protein</fullName>
    </recommendedName>
</protein>
<evidence type="ECO:0000259" key="2">
    <source>
        <dbReference type="PROSITE" id="PS51644"/>
    </source>
</evidence>
<dbReference type="CDD" id="cd10146">
    <property type="entry name" value="LabA_like_C"/>
    <property type="match status" value="1"/>
</dbReference>
<dbReference type="Pfam" id="PF12872">
    <property type="entry name" value="OST-HTH"/>
    <property type="match status" value="1"/>
</dbReference>
<feature type="compositionally biased region" description="Basic residues" evidence="1">
    <location>
        <begin position="255"/>
        <end position="265"/>
    </location>
</feature>
<evidence type="ECO:0000256" key="1">
    <source>
        <dbReference type="SAM" id="MobiDB-lite"/>
    </source>
</evidence>
<dbReference type="CDD" id="cd11297">
    <property type="entry name" value="PIN_LabA-like_N_1"/>
    <property type="match status" value="1"/>
</dbReference>
<accession>A0ABQ2F7U5</accession>
<dbReference type="Gene3D" id="3.30.420.610">
    <property type="entry name" value="LOTUS domain-like"/>
    <property type="match status" value="1"/>
</dbReference>
<dbReference type="PROSITE" id="PS51644">
    <property type="entry name" value="HTH_OST"/>
    <property type="match status" value="1"/>
</dbReference>
<dbReference type="InterPro" id="IPR021139">
    <property type="entry name" value="NYN"/>
</dbReference>
<dbReference type="Proteomes" id="UP000662111">
    <property type="component" value="Unassembled WGS sequence"/>
</dbReference>
<gene>
    <name evidence="3" type="ORF">GCM10011509_17850</name>
</gene>
<dbReference type="InterPro" id="IPR025605">
    <property type="entry name" value="OST-HTH/LOTUS_dom"/>
</dbReference>
<feature type="region of interest" description="Disordered" evidence="1">
    <location>
        <begin position="156"/>
        <end position="185"/>
    </location>
</feature>
<feature type="compositionally biased region" description="Low complexity" evidence="1">
    <location>
        <begin position="266"/>
        <end position="310"/>
    </location>
</feature>
<feature type="domain" description="HTH OST-type" evidence="2">
    <location>
        <begin position="184"/>
        <end position="259"/>
    </location>
</feature>
<dbReference type="EMBL" id="BMLB01000003">
    <property type="protein sequence ID" value="GGK69864.1"/>
    <property type="molecule type" value="Genomic_DNA"/>
</dbReference>
<organism evidence="3 4">
    <name type="scientific">Ornithinimicrobium pekingense</name>
    <dbReference type="NCBI Taxonomy" id="384677"/>
    <lineage>
        <taxon>Bacteria</taxon>
        <taxon>Bacillati</taxon>
        <taxon>Actinomycetota</taxon>
        <taxon>Actinomycetes</taxon>
        <taxon>Micrococcales</taxon>
        <taxon>Ornithinimicrobiaceae</taxon>
        <taxon>Ornithinimicrobium</taxon>
    </lineage>
</organism>
<dbReference type="PANTHER" id="PTHR35811:SF1">
    <property type="entry name" value="HTH OST-TYPE DOMAIN-CONTAINING PROTEIN"/>
    <property type="match status" value="1"/>
</dbReference>
<proteinExistence type="predicted"/>
<feature type="compositionally biased region" description="Polar residues" evidence="1">
    <location>
        <begin position="168"/>
        <end position="185"/>
    </location>
</feature>
<reference evidence="4" key="1">
    <citation type="journal article" date="2019" name="Int. J. Syst. Evol. Microbiol.">
        <title>The Global Catalogue of Microorganisms (GCM) 10K type strain sequencing project: providing services to taxonomists for standard genome sequencing and annotation.</title>
        <authorList>
            <consortium name="The Broad Institute Genomics Platform"/>
            <consortium name="The Broad Institute Genome Sequencing Center for Infectious Disease"/>
            <person name="Wu L."/>
            <person name="Ma J."/>
        </authorList>
    </citation>
    <scope>NUCLEOTIDE SEQUENCE [LARGE SCALE GENOMIC DNA]</scope>
    <source>
        <strain evidence="4">CGMCC 1.5362</strain>
    </source>
</reference>
<feature type="compositionally biased region" description="Basic residues" evidence="1">
    <location>
        <begin position="311"/>
        <end position="325"/>
    </location>
</feature>